<organism evidence="3 4">
    <name type="scientific">Paenalkalicoccus suaedae</name>
    <dbReference type="NCBI Taxonomy" id="2592382"/>
    <lineage>
        <taxon>Bacteria</taxon>
        <taxon>Bacillati</taxon>
        <taxon>Bacillota</taxon>
        <taxon>Bacilli</taxon>
        <taxon>Bacillales</taxon>
        <taxon>Bacillaceae</taxon>
        <taxon>Paenalkalicoccus</taxon>
    </lineage>
</organism>
<evidence type="ECO:0000313" key="4">
    <source>
        <dbReference type="Proteomes" id="UP000318138"/>
    </source>
</evidence>
<dbReference type="Pfam" id="PF01569">
    <property type="entry name" value="PAP2"/>
    <property type="match status" value="1"/>
</dbReference>
<keyword evidence="1" id="KW-0812">Transmembrane</keyword>
<feature type="transmembrane region" description="Helical" evidence="1">
    <location>
        <begin position="119"/>
        <end position="137"/>
    </location>
</feature>
<keyword evidence="4" id="KW-1185">Reference proteome</keyword>
<dbReference type="RefSeq" id="WP_176009215.1">
    <property type="nucleotide sequence ID" value="NZ_CP041372.2"/>
</dbReference>
<dbReference type="AlphaFoldDB" id="A0A859FD83"/>
<feature type="transmembrane region" description="Helical" evidence="1">
    <location>
        <begin position="143"/>
        <end position="161"/>
    </location>
</feature>
<proteinExistence type="predicted"/>
<dbReference type="InterPro" id="IPR000326">
    <property type="entry name" value="PAP2/HPO"/>
</dbReference>
<evidence type="ECO:0000256" key="1">
    <source>
        <dbReference type="SAM" id="Phobius"/>
    </source>
</evidence>
<evidence type="ECO:0000259" key="2">
    <source>
        <dbReference type="SMART" id="SM00014"/>
    </source>
</evidence>
<dbReference type="Proteomes" id="UP000318138">
    <property type="component" value="Chromosome"/>
</dbReference>
<name>A0A859FD83_9BACI</name>
<dbReference type="EMBL" id="CP041372">
    <property type="protein sequence ID" value="QKS71179.1"/>
    <property type="molecule type" value="Genomic_DNA"/>
</dbReference>
<gene>
    <name evidence="3" type="ORF">FLK61_31185</name>
</gene>
<keyword evidence="1" id="KW-1133">Transmembrane helix</keyword>
<feature type="domain" description="Phosphatidic acid phosphatase type 2/haloperoxidase" evidence="2">
    <location>
        <begin position="50"/>
        <end position="158"/>
    </location>
</feature>
<reference evidence="4" key="1">
    <citation type="submission" date="2019-07" db="EMBL/GenBank/DDBJ databases">
        <title>Bacillus alkalisoli sp. nov. isolated from saline soil.</title>
        <authorList>
            <person name="Sun J.-Q."/>
            <person name="Xu L."/>
        </authorList>
    </citation>
    <scope>NUCLEOTIDE SEQUENCE [LARGE SCALE GENOMIC DNA]</scope>
    <source>
        <strain evidence="4">M4U3P1</strain>
    </source>
</reference>
<dbReference type="InterPro" id="IPR036938">
    <property type="entry name" value="PAP2/HPO_sf"/>
</dbReference>
<dbReference type="SMART" id="SM00014">
    <property type="entry name" value="acidPPc"/>
    <property type="match status" value="1"/>
</dbReference>
<dbReference type="SUPFAM" id="SSF48317">
    <property type="entry name" value="Acid phosphatase/Vanadium-dependent haloperoxidase"/>
    <property type="match status" value="1"/>
</dbReference>
<sequence length="166" mass="18604">MMEAKFLFFLQDLQNPVLDAFFIFLTIIGEYGAIWIIISVFLFFLHRKKALLLGASLAITGFLSDQLKSMIARSRPPESVVGINSPISNPESYSFPSIHTSLSFTAAVMLHYFFPKLRIYIWPLAILTSFSRLYLTVHYPSDIVAGALIGTAIALLLIVATKRFVP</sequence>
<dbReference type="PANTHER" id="PTHR14969">
    <property type="entry name" value="SPHINGOSINE-1-PHOSPHATE PHOSPHOHYDROLASE"/>
    <property type="match status" value="1"/>
</dbReference>
<keyword evidence="1" id="KW-0472">Membrane</keyword>
<evidence type="ECO:0000313" key="3">
    <source>
        <dbReference type="EMBL" id="QKS71179.1"/>
    </source>
</evidence>
<protein>
    <submittedName>
        <fullName evidence="3">Phosphatase PAP2 family protein</fullName>
    </submittedName>
</protein>
<dbReference type="KEGG" id="psua:FLK61_31185"/>
<accession>A0A859FD83</accession>
<dbReference type="Gene3D" id="1.20.144.10">
    <property type="entry name" value="Phosphatidic acid phosphatase type 2/haloperoxidase"/>
    <property type="match status" value="2"/>
</dbReference>
<dbReference type="PANTHER" id="PTHR14969:SF13">
    <property type="entry name" value="AT30094P"/>
    <property type="match status" value="1"/>
</dbReference>
<feature type="transmembrane region" description="Helical" evidence="1">
    <location>
        <begin position="20"/>
        <end position="44"/>
    </location>
</feature>